<organism evidence="1">
    <name type="scientific">marine sediment metagenome</name>
    <dbReference type="NCBI Taxonomy" id="412755"/>
    <lineage>
        <taxon>unclassified sequences</taxon>
        <taxon>metagenomes</taxon>
        <taxon>ecological metagenomes</taxon>
    </lineage>
</organism>
<proteinExistence type="predicted"/>
<feature type="non-terminal residue" evidence="1">
    <location>
        <position position="1"/>
    </location>
</feature>
<dbReference type="AlphaFoldDB" id="X1SES8"/>
<evidence type="ECO:0000313" key="1">
    <source>
        <dbReference type="EMBL" id="GAI77651.1"/>
    </source>
</evidence>
<name>X1SES8_9ZZZZ</name>
<reference evidence="1" key="1">
    <citation type="journal article" date="2014" name="Front. Microbiol.">
        <title>High frequency of phylogenetically diverse reductive dehalogenase-homologous genes in deep subseafloor sedimentary metagenomes.</title>
        <authorList>
            <person name="Kawai M."/>
            <person name="Futagami T."/>
            <person name="Toyoda A."/>
            <person name="Takaki Y."/>
            <person name="Nishi S."/>
            <person name="Hori S."/>
            <person name="Arai W."/>
            <person name="Tsubouchi T."/>
            <person name="Morono Y."/>
            <person name="Uchiyama I."/>
            <person name="Ito T."/>
            <person name="Fujiyama A."/>
            <person name="Inagaki F."/>
            <person name="Takami H."/>
        </authorList>
    </citation>
    <scope>NUCLEOTIDE SEQUENCE</scope>
    <source>
        <strain evidence="1">Expedition CK06-06</strain>
    </source>
</reference>
<comment type="caution">
    <text evidence="1">The sequence shown here is derived from an EMBL/GenBank/DDBJ whole genome shotgun (WGS) entry which is preliminary data.</text>
</comment>
<accession>X1SES8</accession>
<gene>
    <name evidence="1" type="ORF">S12H4_24403</name>
</gene>
<sequence>IAGKAFAVKAHRRMNGDSTFYNLFGYGVSC</sequence>
<protein>
    <submittedName>
        <fullName evidence="1">Uncharacterized protein</fullName>
    </submittedName>
</protein>
<dbReference type="EMBL" id="BARW01013233">
    <property type="protein sequence ID" value="GAI77651.1"/>
    <property type="molecule type" value="Genomic_DNA"/>
</dbReference>